<dbReference type="Proteomes" id="UP000244248">
    <property type="component" value="Unassembled WGS sequence"/>
</dbReference>
<feature type="domain" description="PrcB C-terminal" evidence="1">
    <location>
        <begin position="87"/>
        <end position="143"/>
    </location>
</feature>
<dbReference type="OrthoDB" id="7063364at2"/>
<evidence type="ECO:0000313" key="3">
    <source>
        <dbReference type="Proteomes" id="UP000244248"/>
    </source>
</evidence>
<evidence type="ECO:0000259" key="1">
    <source>
        <dbReference type="Pfam" id="PF14343"/>
    </source>
</evidence>
<dbReference type="RefSeq" id="WP_107938506.1">
    <property type="nucleotide sequence ID" value="NZ_QANS01000001.1"/>
</dbReference>
<organism evidence="2 3">
    <name type="scientific">Stenotrophobium rhamnosiphilum</name>
    <dbReference type="NCBI Taxonomy" id="2029166"/>
    <lineage>
        <taxon>Bacteria</taxon>
        <taxon>Pseudomonadati</taxon>
        <taxon>Pseudomonadota</taxon>
        <taxon>Gammaproteobacteria</taxon>
        <taxon>Nevskiales</taxon>
        <taxon>Nevskiaceae</taxon>
        <taxon>Stenotrophobium</taxon>
    </lineage>
</organism>
<dbReference type="PROSITE" id="PS51257">
    <property type="entry name" value="PROKAR_LIPOPROTEIN"/>
    <property type="match status" value="1"/>
</dbReference>
<dbReference type="Pfam" id="PF14343">
    <property type="entry name" value="PrcB_C"/>
    <property type="match status" value="1"/>
</dbReference>
<dbReference type="EMBL" id="QANS01000001">
    <property type="protein sequence ID" value="PTU32798.1"/>
    <property type="molecule type" value="Genomic_DNA"/>
</dbReference>
<gene>
    <name evidence="2" type="ORF">CJD38_01385</name>
</gene>
<keyword evidence="3" id="KW-1185">Reference proteome</keyword>
<comment type="caution">
    <text evidence="2">The sequence shown here is derived from an EMBL/GenBank/DDBJ whole genome shotgun (WGS) entry which is preliminary data.</text>
</comment>
<sequence>MGFKTKTLLSAAAILVLSGCTSDLGWLLRFSGDSPVEVRELARSTQCGTTEEQSAVSVFADANEFRKWQDQRGIKLIDSDAMPAGPYALVEMGRRATGGFGIAISRKAGIRRDLVVLKGTFIKPAADAISTQAITSPCVLVGLPSGFYRGVVVFNQDGEIQATSLSKE</sequence>
<name>A0A2T5MJR0_9GAMM</name>
<reference evidence="2 3" key="1">
    <citation type="submission" date="2018-04" db="EMBL/GenBank/DDBJ databases">
        <title>Novel species isolated from glacier.</title>
        <authorList>
            <person name="Liu Q."/>
            <person name="Xin Y.-H."/>
        </authorList>
    </citation>
    <scope>NUCLEOTIDE SEQUENCE [LARGE SCALE GENOMIC DNA]</scope>
    <source>
        <strain evidence="2 3">GT1R17</strain>
    </source>
</reference>
<dbReference type="InterPro" id="IPR025748">
    <property type="entry name" value="PrcB_C_dom"/>
</dbReference>
<protein>
    <recommendedName>
        <fullName evidence="1">PrcB C-terminal domain-containing protein</fullName>
    </recommendedName>
</protein>
<dbReference type="AlphaFoldDB" id="A0A2T5MJR0"/>
<proteinExistence type="predicted"/>
<accession>A0A2T5MJR0</accession>
<evidence type="ECO:0000313" key="2">
    <source>
        <dbReference type="EMBL" id="PTU32798.1"/>
    </source>
</evidence>